<evidence type="ECO:0000313" key="3">
    <source>
        <dbReference type="Proteomes" id="UP001174196"/>
    </source>
</evidence>
<keyword evidence="3" id="KW-1185">Reference proteome</keyword>
<feature type="compositionally biased region" description="Basic and acidic residues" evidence="1">
    <location>
        <begin position="1"/>
        <end position="19"/>
    </location>
</feature>
<reference evidence="2" key="1">
    <citation type="submission" date="2022-08" db="EMBL/GenBank/DDBJ databases">
        <title>Polycladomyces zharkentsis sp. nov., a novel thermophilic CMC and starch-degrading bacterium isolated from a geothermal spring in Kazakhstan.</title>
        <authorList>
            <person name="Mashzhan A."/>
            <person name="Kistaubaeva A."/>
            <person name="Javier-Lopez R."/>
            <person name="Birkeland N.-K."/>
        </authorList>
    </citation>
    <scope>NUCLEOTIDE SEQUENCE</scope>
    <source>
        <strain evidence="2">KSR 13</strain>
    </source>
</reference>
<proteinExistence type="predicted"/>
<feature type="compositionally biased region" description="Polar residues" evidence="1">
    <location>
        <begin position="24"/>
        <end position="36"/>
    </location>
</feature>
<accession>A0ABT8IIY1</accession>
<dbReference type="RefSeq" id="WP_301237431.1">
    <property type="nucleotide sequence ID" value="NZ_JANRHH010000013.1"/>
</dbReference>
<evidence type="ECO:0000256" key="1">
    <source>
        <dbReference type="SAM" id="MobiDB-lite"/>
    </source>
</evidence>
<dbReference type="EMBL" id="JANRHH010000013">
    <property type="protein sequence ID" value="MDN4592708.1"/>
    <property type="molecule type" value="Genomic_DNA"/>
</dbReference>
<name>A0ABT8IIY1_9BACL</name>
<dbReference type="Proteomes" id="UP001174196">
    <property type="component" value="Unassembled WGS sequence"/>
</dbReference>
<sequence>MAEQRGSRVAEESEDRKNLMEQPQGKTDSQNTNNAKEPNHLRAQ</sequence>
<feature type="region of interest" description="Disordered" evidence="1">
    <location>
        <begin position="1"/>
        <end position="44"/>
    </location>
</feature>
<evidence type="ECO:0000313" key="2">
    <source>
        <dbReference type="EMBL" id="MDN4592708.1"/>
    </source>
</evidence>
<protein>
    <submittedName>
        <fullName evidence="2">Uncharacterized protein</fullName>
    </submittedName>
</protein>
<organism evidence="2 3">
    <name type="scientific">Polycladomyces subterraneus</name>
    <dbReference type="NCBI Taxonomy" id="1016997"/>
    <lineage>
        <taxon>Bacteria</taxon>
        <taxon>Bacillati</taxon>
        <taxon>Bacillota</taxon>
        <taxon>Bacilli</taxon>
        <taxon>Bacillales</taxon>
        <taxon>Thermoactinomycetaceae</taxon>
        <taxon>Polycladomyces</taxon>
    </lineage>
</organism>
<gene>
    <name evidence="2" type="ORF">NWF35_02040</name>
</gene>
<comment type="caution">
    <text evidence="2">The sequence shown here is derived from an EMBL/GenBank/DDBJ whole genome shotgun (WGS) entry which is preliminary data.</text>
</comment>